<organism evidence="2 3">
    <name type="scientific">Aspergillus oryzae</name>
    <name type="common">Yellow koji mold</name>
    <dbReference type="NCBI Taxonomy" id="5062"/>
    <lineage>
        <taxon>Eukaryota</taxon>
        <taxon>Fungi</taxon>
        <taxon>Dikarya</taxon>
        <taxon>Ascomycota</taxon>
        <taxon>Pezizomycotina</taxon>
        <taxon>Eurotiomycetes</taxon>
        <taxon>Eurotiomycetidae</taxon>
        <taxon>Eurotiales</taxon>
        <taxon>Aspergillaceae</taxon>
        <taxon>Aspergillus</taxon>
        <taxon>Aspergillus subgen. Circumdati</taxon>
    </lineage>
</organism>
<evidence type="ECO:0000259" key="1">
    <source>
        <dbReference type="Pfam" id="PF22924"/>
    </source>
</evidence>
<comment type="caution">
    <text evidence="2">The sequence shown here is derived from an EMBL/GenBank/DDBJ whole genome shotgun (WGS) entry which is preliminary data.</text>
</comment>
<dbReference type="InterPro" id="IPR036250">
    <property type="entry name" value="AcylCo_DH-like_C"/>
</dbReference>
<dbReference type="PANTHER" id="PTHR10909">
    <property type="entry name" value="ELECTRON TRANSPORT OXIDOREDUCTASE"/>
    <property type="match status" value="1"/>
</dbReference>
<dbReference type="GO" id="GO:0055088">
    <property type="term" value="P:lipid homeostasis"/>
    <property type="evidence" value="ECO:0007669"/>
    <property type="project" value="TreeGrafter"/>
</dbReference>
<dbReference type="Gene3D" id="1.20.140.10">
    <property type="entry name" value="Butyryl-CoA Dehydrogenase, subunit A, domain 3"/>
    <property type="match status" value="2"/>
</dbReference>
<gene>
    <name evidence="2" type="ORF">Aory04_000218900</name>
</gene>
<proteinExistence type="predicted"/>
<dbReference type="AlphaFoldDB" id="A0AAN4YG86"/>
<reference evidence="2" key="1">
    <citation type="submission" date="2023-04" db="EMBL/GenBank/DDBJ databases">
        <title>Aspergillus oryzae NBRC 4228.</title>
        <authorList>
            <person name="Ichikawa N."/>
            <person name="Sato H."/>
            <person name="Tonouchi N."/>
        </authorList>
    </citation>
    <scope>NUCLEOTIDE SEQUENCE</scope>
    <source>
        <strain evidence="2">NBRC 4228</strain>
    </source>
</reference>
<dbReference type="GO" id="GO:0003997">
    <property type="term" value="F:acyl-CoA oxidase activity"/>
    <property type="evidence" value="ECO:0007669"/>
    <property type="project" value="InterPro"/>
</dbReference>
<dbReference type="Proteomes" id="UP001165205">
    <property type="component" value="Unassembled WGS sequence"/>
</dbReference>
<dbReference type="PANTHER" id="PTHR10909:SF250">
    <property type="entry name" value="PEROXISOMAL ACYL-COENZYME A OXIDASE 1"/>
    <property type="match status" value="1"/>
</dbReference>
<dbReference type="InterPro" id="IPR055060">
    <property type="entry name" value="ACOX_C_alpha1"/>
</dbReference>
<evidence type="ECO:0000313" key="3">
    <source>
        <dbReference type="Proteomes" id="UP001165205"/>
    </source>
</evidence>
<dbReference type="GO" id="GO:0033540">
    <property type="term" value="P:fatty acid beta-oxidation using acyl-CoA oxidase"/>
    <property type="evidence" value="ECO:0007669"/>
    <property type="project" value="TreeGrafter"/>
</dbReference>
<dbReference type="Pfam" id="PF22924">
    <property type="entry name" value="ACOX_C_alpha1"/>
    <property type="match status" value="2"/>
</dbReference>
<dbReference type="GO" id="GO:0005504">
    <property type="term" value="F:fatty acid binding"/>
    <property type="evidence" value="ECO:0007669"/>
    <property type="project" value="TreeGrafter"/>
</dbReference>
<dbReference type="InterPro" id="IPR012258">
    <property type="entry name" value="Acyl-CoA_oxidase"/>
</dbReference>
<sequence length="140" mass="15424">MAFARAVTIAVRYTTVRRQFRDRDDLKGPEVAVLDGLAHMHSLSSGLKSFCTDLVADGIETCRRALGGHGYGGASGFIRLSPDYLSRVTVEGDNWMITQQVAAYLIKRMHAAVANIDSATGNETEDLYKEFLRANRVESI</sequence>
<dbReference type="GO" id="GO:0071949">
    <property type="term" value="F:FAD binding"/>
    <property type="evidence" value="ECO:0007669"/>
    <property type="project" value="InterPro"/>
</dbReference>
<name>A0AAN4YG86_ASPOZ</name>
<feature type="domain" description="Acyl-CoA oxidase C-alpha1" evidence="1">
    <location>
        <begin position="36"/>
        <end position="106"/>
    </location>
</feature>
<evidence type="ECO:0000313" key="2">
    <source>
        <dbReference type="EMBL" id="GMG25067.1"/>
    </source>
</evidence>
<dbReference type="SUPFAM" id="SSF47203">
    <property type="entry name" value="Acyl-CoA dehydrogenase C-terminal domain-like"/>
    <property type="match status" value="1"/>
</dbReference>
<accession>A0AAN4YG86</accession>
<dbReference type="EMBL" id="BSYA01000016">
    <property type="protein sequence ID" value="GMG25067.1"/>
    <property type="molecule type" value="Genomic_DNA"/>
</dbReference>
<feature type="domain" description="Acyl-CoA oxidase C-alpha1" evidence="1">
    <location>
        <begin position="2"/>
        <end position="35"/>
    </location>
</feature>
<dbReference type="GO" id="GO:0005777">
    <property type="term" value="C:peroxisome"/>
    <property type="evidence" value="ECO:0007669"/>
    <property type="project" value="InterPro"/>
</dbReference>
<protein>
    <submittedName>
        <fullName evidence="2">Unnamed protein product</fullName>
    </submittedName>
</protein>